<protein>
    <submittedName>
        <fullName evidence="2">Carboxymuconolactone decarboxylase family protein</fullName>
    </submittedName>
</protein>
<dbReference type="OrthoDB" id="3667834at2"/>
<feature type="domain" description="Carboxymuconolactone decarboxylase-like" evidence="1">
    <location>
        <begin position="51"/>
        <end position="116"/>
    </location>
</feature>
<organism evidence="2 3">
    <name type="scientific">Sapientia aquatica</name>
    <dbReference type="NCBI Taxonomy" id="1549640"/>
    <lineage>
        <taxon>Bacteria</taxon>
        <taxon>Pseudomonadati</taxon>
        <taxon>Pseudomonadota</taxon>
        <taxon>Betaproteobacteria</taxon>
        <taxon>Burkholderiales</taxon>
        <taxon>Oxalobacteraceae</taxon>
        <taxon>Sapientia</taxon>
    </lineage>
</organism>
<proteinExistence type="predicted"/>
<evidence type="ECO:0000313" key="3">
    <source>
        <dbReference type="Proteomes" id="UP000294829"/>
    </source>
</evidence>
<sequence>MTTIAPLAIDQADSTTAATLNAVKSKIGMIPNLYSTLAKAPSALNNYLAQNEALAKGNLTHAERELISVAASQANGCHYCISAHTLIGKGAGLTAEQMLSARAGKGDTPRNAAIAAFTHALIEQRGHVDVAKLDGFKAAGLSESDLLEIIANVVAMTFSNYANNVARTAIDFPVVALELNA</sequence>
<dbReference type="AlphaFoldDB" id="A0A4R5W5Z5"/>
<dbReference type="Pfam" id="PF02627">
    <property type="entry name" value="CMD"/>
    <property type="match status" value="1"/>
</dbReference>
<dbReference type="Proteomes" id="UP000294829">
    <property type="component" value="Unassembled WGS sequence"/>
</dbReference>
<gene>
    <name evidence="2" type="ORF">E2I14_02120</name>
</gene>
<evidence type="ECO:0000259" key="1">
    <source>
        <dbReference type="Pfam" id="PF02627"/>
    </source>
</evidence>
<comment type="caution">
    <text evidence="2">The sequence shown here is derived from an EMBL/GenBank/DDBJ whole genome shotgun (WGS) entry which is preliminary data.</text>
</comment>
<reference evidence="2 3" key="1">
    <citation type="submission" date="2019-03" db="EMBL/GenBank/DDBJ databases">
        <title>Sapientia aquatica gen. nov., sp. nov., isolated from a crater lake.</title>
        <authorList>
            <person name="Felfoldi T."/>
            <person name="Szabo A."/>
            <person name="Toth E."/>
            <person name="Schumann P."/>
            <person name="Keki Z."/>
            <person name="Marialigeti K."/>
            <person name="Mathe I."/>
        </authorList>
    </citation>
    <scope>NUCLEOTIDE SEQUENCE [LARGE SCALE GENOMIC DNA]</scope>
    <source>
        <strain evidence="2 3">SA-152</strain>
    </source>
</reference>
<dbReference type="PANTHER" id="PTHR35446">
    <property type="entry name" value="SI:CH211-175M2.5"/>
    <property type="match status" value="1"/>
</dbReference>
<dbReference type="InterPro" id="IPR010195">
    <property type="entry name" value="Uncharacterised_peroxidase-rel"/>
</dbReference>
<dbReference type="Gene3D" id="1.20.1290.10">
    <property type="entry name" value="AhpD-like"/>
    <property type="match status" value="1"/>
</dbReference>
<dbReference type="SUPFAM" id="SSF69118">
    <property type="entry name" value="AhpD-like"/>
    <property type="match status" value="1"/>
</dbReference>
<dbReference type="InterPro" id="IPR029032">
    <property type="entry name" value="AhpD-like"/>
</dbReference>
<dbReference type="PANTHER" id="PTHR35446:SF3">
    <property type="entry name" value="CMD DOMAIN-CONTAINING PROTEIN"/>
    <property type="match status" value="1"/>
</dbReference>
<dbReference type="RefSeq" id="WP_133324948.1">
    <property type="nucleotide sequence ID" value="NZ_SMYL01000001.1"/>
</dbReference>
<dbReference type="NCBIfam" id="TIGR00778">
    <property type="entry name" value="ahpD_dom"/>
    <property type="match status" value="1"/>
</dbReference>
<dbReference type="NCBIfam" id="TIGR01926">
    <property type="entry name" value="peroxid_rel"/>
    <property type="match status" value="1"/>
</dbReference>
<dbReference type="EMBL" id="SMYL01000001">
    <property type="protein sequence ID" value="TDK68360.1"/>
    <property type="molecule type" value="Genomic_DNA"/>
</dbReference>
<accession>A0A4R5W5Z5</accession>
<dbReference type="InterPro" id="IPR004675">
    <property type="entry name" value="AhpD_core"/>
</dbReference>
<name>A0A4R5W5Z5_9BURK</name>
<evidence type="ECO:0000313" key="2">
    <source>
        <dbReference type="EMBL" id="TDK68360.1"/>
    </source>
</evidence>
<keyword evidence="3" id="KW-1185">Reference proteome</keyword>
<dbReference type="InterPro" id="IPR003779">
    <property type="entry name" value="CMD-like"/>
</dbReference>
<dbReference type="GO" id="GO:0051920">
    <property type="term" value="F:peroxiredoxin activity"/>
    <property type="evidence" value="ECO:0007669"/>
    <property type="project" value="InterPro"/>
</dbReference>